<reference evidence="2" key="1">
    <citation type="journal article" date="2005" name="Nature">
        <title>Sequencing of Aspergillus nidulans and comparative analysis with A. fumigatus and A. oryzae.</title>
        <authorList>
            <person name="Galagan J.E."/>
            <person name="Calvo S.E."/>
            <person name="Cuomo C."/>
            <person name="Ma L.J."/>
            <person name="Wortman J.R."/>
            <person name="Batzoglou S."/>
            <person name="Lee S.I."/>
            <person name="Basturkmen M."/>
            <person name="Spevak C.C."/>
            <person name="Clutterbuck J."/>
            <person name="Kapitonov V."/>
            <person name="Jurka J."/>
            <person name="Scazzocchio C."/>
            <person name="Farman M."/>
            <person name="Butler J."/>
            <person name="Purcell S."/>
            <person name="Harris S."/>
            <person name="Braus G.H."/>
            <person name="Draht O."/>
            <person name="Busch S."/>
            <person name="D'Enfert C."/>
            <person name="Bouchier C."/>
            <person name="Goldman G.H."/>
            <person name="Bell-Pedersen D."/>
            <person name="Griffiths-Jones S."/>
            <person name="Doonan J.H."/>
            <person name="Yu J."/>
            <person name="Vienken K."/>
            <person name="Pain A."/>
            <person name="Freitag M."/>
            <person name="Selker E.U."/>
            <person name="Archer D.B."/>
            <person name="Penalva M.A."/>
            <person name="Oakley B.R."/>
            <person name="Momany M."/>
            <person name="Tanaka T."/>
            <person name="Kumagai T."/>
            <person name="Asai K."/>
            <person name="Machida M."/>
            <person name="Nierman W.C."/>
            <person name="Denning D.W."/>
            <person name="Caddick M."/>
            <person name="Hynes M."/>
            <person name="Paoletti M."/>
            <person name="Fischer R."/>
            <person name="Miller B."/>
            <person name="Dyer P."/>
            <person name="Sachs M.S."/>
            <person name="Osmani S.A."/>
            <person name="Birren B.W."/>
        </authorList>
    </citation>
    <scope>NUCLEOTIDE SEQUENCE [LARGE SCALE GENOMIC DNA]</scope>
    <source>
        <strain evidence="2">FGSC A4 / ATCC 38163 / CBS 112.46 / NRRL 194 / M139</strain>
    </source>
</reference>
<dbReference type="RefSeq" id="XP_662055.1">
    <property type="nucleotide sequence ID" value="XM_656963.1"/>
</dbReference>
<evidence type="ECO:0000313" key="1">
    <source>
        <dbReference type="EMBL" id="CBF77492.1"/>
    </source>
</evidence>
<name>Q5B4S9_EMENI</name>
<protein>
    <submittedName>
        <fullName evidence="1">Uncharacterized protein</fullName>
    </submittedName>
</protein>
<organism evidence="1 2">
    <name type="scientific">Emericella nidulans (strain FGSC A4 / ATCC 38163 / CBS 112.46 / NRRL 194 / M139)</name>
    <name type="common">Aspergillus nidulans</name>
    <dbReference type="NCBI Taxonomy" id="227321"/>
    <lineage>
        <taxon>Eukaryota</taxon>
        <taxon>Fungi</taxon>
        <taxon>Dikarya</taxon>
        <taxon>Ascomycota</taxon>
        <taxon>Pezizomycotina</taxon>
        <taxon>Eurotiomycetes</taxon>
        <taxon>Eurotiomycetidae</taxon>
        <taxon>Eurotiales</taxon>
        <taxon>Aspergillaceae</taxon>
        <taxon>Aspergillus</taxon>
        <taxon>Aspergillus subgen. Nidulantes</taxon>
    </lineage>
</organism>
<dbReference type="AlphaFoldDB" id="Q5B4S9"/>
<accession>C8V8I9</accession>
<dbReference type="HOGENOM" id="CLU_2084823_0_0_1"/>
<gene>
    <name evidence="1" type="ORF">ANIA_04451</name>
</gene>
<accession>Q5B4S9</accession>
<sequence length="117" mass="13063">MYIFNRVSQTEQRGDSSLASNISVNKPVVLSFFLSVSIHAVMHFTADMRLSGLEGDKRTDDLGARIKDRPLFPGHLSLSAARQKVSIIVSLLKVDITDIAHNLRTLIPEHDSAPYFR</sequence>
<dbReference type="GeneID" id="2872252"/>
<dbReference type="VEuPathDB" id="FungiDB:AN4451"/>
<dbReference type="KEGG" id="ani:ANIA_04451"/>
<evidence type="ECO:0000313" key="2">
    <source>
        <dbReference type="Proteomes" id="UP000000560"/>
    </source>
</evidence>
<keyword evidence="2" id="KW-1185">Reference proteome</keyword>
<dbReference type="EMBL" id="BN001303">
    <property type="protein sequence ID" value="CBF77492.1"/>
    <property type="molecule type" value="Genomic_DNA"/>
</dbReference>
<reference evidence="2" key="2">
    <citation type="journal article" date="2009" name="Fungal Genet. Biol.">
        <title>The 2008 update of the Aspergillus nidulans genome annotation: a community effort.</title>
        <authorList>
            <person name="Wortman J.R."/>
            <person name="Gilsenan J.M."/>
            <person name="Joardar V."/>
            <person name="Deegan J."/>
            <person name="Clutterbuck J."/>
            <person name="Andersen M.R."/>
            <person name="Archer D."/>
            <person name="Bencina M."/>
            <person name="Braus G."/>
            <person name="Coutinho P."/>
            <person name="von Dohren H."/>
            <person name="Doonan J."/>
            <person name="Driessen A.J."/>
            <person name="Durek P."/>
            <person name="Espeso E."/>
            <person name="Fekete E."/>
            <person name="Flipphi M."/>
            <person name="Estrada C.G."/>
            <person name="Geysens S."/>
            <person name="Goldman G."/>
            <person name="de Groot P.W."/>
            <person name="Hansen K."/>
            <person name="Harris S.D."/>
            <person name="Heinekamp T."/>
            <person name="Helmstaedt K."/>
            <person name="Henrissat B."/>
            <person name="Hofmann G."/>
            <person name="Homan T."/>
            <person name="Horio T."/>
            <person name="Horiuchi H."/>
            <person name="James S."/>
            <person name="Jones M."/>
            <person name="Karaffa L."/>
            <person name="Karanyi Z."/>
            <person name="Kato M."/>
            <person name="Keller N."/>
            <person name="Kelly D.E."/>
            <person name="Kiel J.A."/>
            <person name="Kim J.M."/>
            <person name="van der Klei I.J."/>
            <person name="Klis F.M."/>
            <person name="Kovalchuk A."/>
            <person name="Krasevec N."/>
            <person name="Kubicek C.P."/>
            <person name="Liu B."/>
            <person name="Maccabe A."/>
            <person name="Meyer V."/>
            <person name="Mirabito P."/>
            <person name="Miskei M."/>
            <person name="Mos M."/>
            <person name="Mullins J."/>
            <person name="Nelson D.R."/>
            <person name="Nielsen J."/>
            <person name="Oakley B.R."/>
            <person name="Osmani S.A."/>
            <person name="Pakula T."/>
            <person name="Paszewski A."/>
            <person name="Paulsen I."/>
            <person name="Pilsyk S."/>
            <person name="Pocsi I."/>
            <person name="Punt P.J."/>
            <person name="Ram A.F."/>
            <person name="Ren Q."/>
            <person name="Robellet X."/>
            <person name="Robson G."/>
            <person name="Seiboth B."/>
            <person name="van Solingen P."/>
            <person name="Specht T."/>
            <person name="Sun J."/>
            <person name="Taheri-Talesh N."/>
            <person name="Takeshita N."/>
            <person name="Ussery D."/>
            <person name="vanKuyk P.A."/>
            <person name="Visser H."/>
            <person name="van de Vondervoort P.J."/>
            <person name="de Vries R.P."/>
            <person name="Walton J."/>
            <person name="Xiang X."/>
            <person name="Xiong Y."/>
            <person name="Zeng A.P."/>
            <person name="Brandt B.W."/>
            <person name="Cornell M.J."/>
            <person name="van den Hondel C.A."/>
            <person name="Visser J."/>
            <person name="Oliver S.G."/>
            <person name="Turner G."/>
        </authorList>
    </citation>
    <scope>GENOME REANNOTATION</scope>
    <source>
        <strain evidence="2">FGSC A4 / ATCC 38163 / CBS 112.46 / NRRL 194 / M139</strain>
    </source>
</reference>
<proteinExistence type="predicted"/>
<dbReference type="InParanoid" id="Q5B4S9"/>
<dbReference type="Proteomes" id="UP000000560">
    <property type="component" value="Chromosome III"/>
</dbReference>